<dbReference type="GO" id="GO:0005886">
    <property type="term" value="C:plasma membrane"/>
    <property type="evidence" value="ECO:0007669"/>
    <property type="project" value="UniProtKB-SubCell"/>
</dbReference>
<feature type="transmembrane region" description="Helical" evidence="8">
    <location>
        <begin position="129"/>
        <end position="152"/>
    </location>
</feature>
<dbReference type="InterPro" id="IPR002781">
    <property type="entry name" value="TM_pro_TauE-like"/>
</dbReference>
<evidence type="ECO:0000256" key="1">
    <source>
        <dbReference type="ARBA" id="ARBA00004651"/>
    </source>
</evidence>
<gene>
    <name evidence="9" type="ORF">EHQ64_14990</name>
</gene>
<evidence type="ECO:0000256" key="4">
    <source>
        <dbReference type="ARBA" id="ARBA00022475"/>
    </source>
</evidence>
<reference evidence="9" key="1">
    <citation type="journal article" date="2019" name="PLoS Negl. Trop. Dis.">
        <title>Revisiting the worldwide diversity of Leptospira species in the environment.</title>
        <authorList>
            <person name="Vincent A.T."/>
            <person name="Schiettekatte O."/>
            <person name="Bourhy P."/>
            <person name="Veyrier F.J."/>
            <person name="Picardeau M."/>
        </authorList>
    </citation>
    <scope>NUCLEOTIDE SEQUENCE [LARGE SCALE GENOMIC DNA]</scope>
    <source>
        <strain evidence="9">201702455</strain>
    </source>
</reference>
<keyword evidence="4 8" id="KW-1003">Cell membrane</keyword>
<organism evidence="9 10">
    <name type="scientific">Leptospira sarikeiensis</name>
    <dbReference type="NCBI Taxonomy" id="2484943"/>
    <lineage>
        <taxon>Bacteria</taxon>
        <taxon>Pseudomonadati</taxon>
        <taxon>Spirochaetota</taxon>
        <taxon>Spirochaetia</taxon>
        <taxon>Leptospirales</taxon>
        <taxon>Leptospiraceae</taxon>
        <taxon>Leptospira</taxon>
    </lineage>
</organism>
<feature type="transmembrane region" description="Helical" evidence="8">
    <location>
        <begin position="33"/>
        <end position="61"/>
    </location>
</feature>
<feature type="transmembrane region" description="Helical" evidence="8">
    <location>
        <begin position="229"/>
        <end position="249"/>
    </location>
</feature>
<accession>A0A4R9K2J6</accession>
<proteinExistence type="inferred from homology"/>
<keyword evidence="10" id="KW-1185">Reference proteome</keyword>
<evidence type="ECO:0000256" key="6">
    <source>
        <dbReference type="ARBA" id="ARBA00022989"/>
    </source>
</evidence>
<dbReference type="Pfam" id="PF01925">
    <property type="entry name" value="TauE"/>
    <property type="match status" value="1"/>
</dbReference>
<evidence type="ECO:0000256" key="7">
    <source>
        <dbReference type="ARBA" id="ARBA00023136"/>
    </source>
</evidence>
<comment type="subcellular location">
    <subcellularLocation>
        <location evidence="1 8">Cell membrane</location>
        <topology evidence="1 8">Multi-pass membrane protein</topology>
    </subcellularLocation>
</comment>
<keyword evidence="3" id="KW-0813">Transport</keyword>
<dbReference type="EMBL" id="RQGF01000030">
    <property type="protein sequence ID" value="TGL59401.1"/>
    <property type="molecule type" value="Genomic_DNA"/>
</dbReference>
<dbReference type="Proteomes" id="UP000297762">
    <property type="component" value="Unassembled WGS sequence"/>
</dbReference>
<dbReference type="PANTHER" id="PTHR30269:SF37">
    <property type="entry name" value="MEMBRANE TRANSPORTER PROTEIN"/>
    <property type="match status" value="1"/>
</dbReference>
<feature type="transmembrane region" description="Helical" evidence="8">
    <location>
        <begin position="194"/>
        <end position="217"/>
    </location>
</feature>
<evidence type="ECO:0000313" key="10">
    <source>
        <dbReference type="Proteomes" id="UP000297762"/>
    </source>
</evidence>
<dbReference type="PANTHER" id="PTHR30269">
    <property type="entry name" value="TRANSMEMBRANE PROTEIN YFCA"/>
    <property type="match status" value="1"/>
</dbReference>
<feature type="transmembrane region" description="Helical" evidence="8">
    <location>
        <begin position="70"/>
        <end position="89"/>
    </location>
</feature>
<keyword evidence="5 8" id="KW-0812">Transmembrane</keyword>
<feature type="transmembrane region" description="Helical" evidence="8">
    <location>
        <begin position="95"/>
        <end position="113"/>
    </location>
</feature>
<comment type="caution">
    <text evidence="9">The sequence shown here is derived from an EMBL/GenBank/DDBJ whole genome shotgun (WGS) entry which is preliminary data.</text>
</comment>
<dbReference type="AlphaFoldDB" id="A0A4R9K2J6"/>
<evidence type="ECO:0000256" key="5">
    <source>
        <dbReference type="ARBA" id="ARBA00022692"/>
    </source>
</evidence>
<comment type="similarity">
    <text evidence="2 8">Belongs to the 4-toluene sulfonate uptake permease (TSUP) (TC 2.A.102) family.</text>
</comment>
<dbReference type="InterPro" id="IPR052017">
    <property type="entry name" value="TSUP"/>
</dbReference>
<name>A0A4R9K2J6_9LEPT</name>
<sequence length="346" mass="39249">MISTLVLLFLGSILAFWISSVCGGGASLILIPILSGLLATSIVPFSLTVGTAASSISRILVFRKSIHWKIFYRFVPFSIPAVLLGAWLIKFLNPLYLQLFISIFLIANLPQILKSKADLDKKEIEYSNFVLASLGFISGFISGITGAIGLVFNRFYLKYGLNKEEIIATRAANELFLHLFKLIVYISLGFYSEFALYLGLSIAFASFISSYTIKYILPYISDLVFKKIGYGSMIIAGIFLLSNSFLQIVDKDNIHVSRNWILGEAETTVNWRESSFILEFELDDGLEIERPIQPIELPDHLRTKYDLLIQEYDKILIEKVFQFRKPTSYEFYCYKGISLTKLEFSE</sequence>
<dbReference type="RefSeq" id="WP_135650619.1">
    <property type="nucleotide sequence ID" value="NZ_RQGF01000030.1"/>
</dbReference>
<evidence type="ECO:0000256" key="2">
    <source>
        <dbReference type="ARBA" id="ARBA00009142"/>
    </source>
</evidence>
<evidence type="ECO:0000256" key="8">
    <source>
        <dbReference type="RuleBase" id="RU363041"/>
    </source>
</evidence>
<dbReference type="OrthoDB" id="8421744at2"/>
<keyword evidence="6 8" id="KW-1133">Transmembrane helix</keyword>
<protein>
    <recommendedName>
        <fullName evidence="8">Probable membrane transporter protein</fullName>
    </recommendedName>
</protein>
<evidence type="ECO:0000313" key="9">
    <source>
        <dbReference type="EMBL" id="TGL59401.1"/>
    </source>
</evidence>
<keyword evidence="7 8" id="KW-0472">Membrane</keyword>
<evidence type="ECO:0000256" key="3">
    <source>
        <dbReference type="ARBA" id="ARBA00022448"/>
    </source>
</evidence>